<dbReference type="PANTHER" id="PTHR33322:SF16">
    <property type="entry name" value="BAG FAMILY MOLECULAR CHAPERONE REGULATOR 6"/>
    <property type="match status" value="1"/>
</dbReference>
<dbReference type="PANTHER" id="PTHR33322">
    <property type="entry name" value="BAG DOMAIN CONTAINING PROTEIN, EXPRESSED"/>
    <property type="match status" value="1"/>
</dbReference>
<gene>
    <name evidence="5" type="ORF">DKX38_003160</name>
</gene>
<feature type="compositionally biased region" description="Basic and acidic residues" evidence="3">
    <location>
        <begin position="1094"/>
        <end position="1108"/>
    </location>
</feature>
<proteinExistence type="predicted"/>
<dbReference type="Proteomes" id="UP000326939">
    <property type="component" value="Chromosome 2"/>
</dbReference>
<dbReference type="GO" id="GO:0009506">
    <property type="term" value="C:plasmodesma"/>
    <property type="evidence" value="ECO:0007669"/>
    <property type="project" value="TreeGrafter"/>
</dbReference>
<feature type="domain" description="BAG" evidence="4">
    <location>
        <begin position="605"/>
        <end position="682"/>
    </location>
</feature>
<dbReference type="SUPFAM" id="SSF63491">
    <property type="entry name" value="BAG domain"/>
    <property type="match status" value="1"/>
</dbReference>
<feature type="region of interest" description="Disordered" evidence="3">
    <location>
        <begin position="997"/>
        <end position="1042"/>
    </location>
</feature>
<dbReference type="FunFam" id="1.20.58.120:FF:000010">
    <property type="entry name" value="BAG family molecular chaperone regulator 6"/>
    <property type="match status" value="1"/>
</dbReference>
<feature type="compositionally biased region" description="Low complexity" evidence="3">
    <location>
        <begin position="420"/>
        <end position="434"/>
    </location>
</feature>
<evidence type="ECO:0000313" key="6">
    <source>
        <dbReference type="Proteomes" id="UP000326939"/>
    </source>
</evidence>
<evidence type="ECO:0000256" key="2">
    <source>
        <dbReference type="SAM" id="Coils"/>
    </source>
</evidence>
<protein>
    <recommendedName>
        <fullName evidence="4">BAG domain-containing protein</fullName>
    </recommendedName>
</protein>
<keyword evidence="2" id="KW-0175">Coiled coil</keyword>
<keyword evidence="1" id="KW-0143">Chaperone</keyword>
<reference evidence="6" key="1">
    <citation type="journal article" date="2019" name="Gigascience">
        <title>De novo genome assembly of the endangered Acer yangbiense, a plant species with extremely small populations endemic to Yunnan Province, China.</title>
        <authorList>
            <person name="Yang J."/>
            <person name="Wariss H.M."/>
            <person name="Tao L."/>
            <person name="Zhang R."/>
            <person name="Yun Q."/>
            <person name="Hollingsworth P."/>
            <person name="Dao Z."/>
            <person name="Luo G."/>
            <person name="Guo H."/>
            <person name="Ma Y."/>
            <person name="Sun W."/>
        </authorList>
    </citation>
    <scope>NUCLEOTIDE SEQUENCE [LARGE SCALE GENOMIC DNA]</scope>
    <source>
        <strain evidence="6">cv. br00</strain>
    </source>
</reference>
<feature type="region of interest" description="Disordered" evidence="3">
    <location>
        <begin position="1094"/>
        <end position="1128"/>
    </location>
</feature>
<dbReference type="AlphaFoldDB" id="A0A5N5NQQ4"/>
<organism evidence="5 6">
    <name type="scientific">Salix brachista</name>
    <dbReference type="NCBI Taxonomy" id="2182728"/>
    <lineage>
        <taxon>Eukaryota</taxon>
        <taxon>Viridiplantae</taxon>
        <taxon>Streptophyta</taxon>
        <taxon>Embryophyta</taxon>
        <taxon>Tracheophyta</taxon>
        <taxon>Spermatophyta</taxon>
        <taxon>Magnoliopsida</taxon>
        <taxon>eudicotyledons</taxon>
        <taxon>Gunneridae</taxon>
        <taxon>Pentapetalae</taxon>
        <taxon>rosids</taxon>
        <taxon>fabids</taxon>
        <taxon>Malpighiales</taxon>
        <taxon>Salicaceae</taxon>
        <taxon>Saliceae</taxon>
        <taxon>Salix</taxon>
    </lineage>
</organism>
<accession>A0A5N5NQQ4</accession>
<dbReference type="InterPro" id="IPR040400">
    <property type="entry name" value="BAG5/6/7/8"/>
</dbReference>
<feature type="compositionally biased region" description="Low complexity" evidence="3">
    <location>
        <begin position="395"/>
        <end position="406"/>
    </location>
</feature>
<dbReference type="InterPro" id="IPR003103">
    <property type="entry name" value="BAG_domain"/>
</dbReference>
<comment type="caution">
    <text evidence="5">The sequence shown here is derived from an EMBL/GenBank/DDBJ whole genome shotgun (WGS) entry which is preliminary data.</text>
</comment>
<feature type="compositionally biased region" description="Basic residues" evidence="3">
    <location>
        <begin position="1225"/>
        <end position="1234"/>
    </location>
</feature>
<feature type="compositionally biased region" description="Basic and acidic residues" evidence="3">
    <location>
        <begin position="326"/>
        <end position="343"/>
    </location>
</feature>
<evidence type="ECO:0000256" key="3">
    <source>
        <dbReference type="SAM" id="MobiDB-lite"/>
    </source>
</evidence>
<sequence>MMPVYRCMDSRPMSGDHVPPMQHYHPSFGAIPPHMQVDPSKSLALYGPWPYGNNFEYSVPCHACCGGHGNFTSYYGPRPPCSHFPPPQYQCYGYPPYHETMPVQFVPSPYYSMDQPRYEYDKVISSNNHCCGCRSHTHDQKRDESVKVEELGPDFQKKEGDSLVPFQVRNYPYPVVWIPPDKIKNGEDRKLVDSEMANAERASRVMKPLECVKPREEKPREWNGWVPLDFKSFGPSTQADDQKRTQNHQSEDNLQQFPYPIFWLPPYNKQNDTSIKDDAQTISSSKPVDEPPSAAQFFPVKSPSSSHGSGKLQEGQYNSRDQVSSETERTPVKQMEMHGEKKGVNQKTIPVQQMEAFREKESSEGTGKRDRTASLKNAEGNPGGNSSGICAKRQSLSPPKASKLPPICLRVDPLPKKKNGSSGSRSPSPPGSKRQLQEASKDTSNPSSLSDLEANIHHDAQVQNVALSSGKDIEANKNEGNVIEVVRRKNVENKDGKARNESQTQTPIATIDLQKEVFRSPKAEEVETYDDKYINKEEQGARDAKDLAADEATKSKEVTDVARSAIYENKGQRTNLSDEAAALLIQSAYRGFEVRRWEPLKKLKQIATVQEQVVVVKDKIHALESCSDIQKNNQQRLVIGEMIMSLLLKLDAIQGLHPTMRDIRKSLARELVALQERLDSLIMRKCEETVGPKNSEDHLIASSDITVNQDVQKIEVGEQPSYCLSQMMDSVGDSEDKETSKSSIIIKEEHRESENEVREVEIDGGSHVAEQENKVGSGEFKSSGVVVPENKQRMSAIEQTILSQSQKSDEGETRGILPEFMCCSPHNKQQAELTKLTNVENSPEVKGTEAAAHEVSGKEGAVSDKEEECGTTMVAVIDGMEKESNAISTVVSPDSTTAAKTIDVNLLKEFPVGLIDDKAPEKLDNSKIQENEVPYGGDNKEDTKPPSLNEIIIPIKPEHQCIEVVNERAFLAGSEDLVKVIPEKDDNHDDAMVSVQQPQELGVKNDEEQVEVPGQEKVLDFSREQEENNEEKQKDGNGHTEHPCCCSEIANIQEEEMQAEEEQDNDCQPITDCGNEEMKLEAKQFHDLRFLSDNDNLEDRLDGPETSKRSSLIGPQFSPMGAEHDDKKGEVMPASFTAISSQVSPDDQGMGMGMESQRKLVDENEKLRGMMEQLIETGKDQLTVISNLTERVKDLEKKLSKKNKVWAKRFRIANPPSSARPSVKSPRRKAGVAV</sequence>
<dbReference type="Gene3D" id="1.20.58.120">
    <property type="entry name" value="BAG domain"/>
    <property type="match status" value="1"/>
</dbReference>
<dbReference type="GO" id="GO:0006457">
    <property type="term" value="P:protein folding"/>
    <property type="evidence" value="ECO:0007669"/>
    <property type="project" value="TreeGrafter"/>
</dbReference>
<evidence type="ECO:0000256" key="1">
    <source>
        <dbReference type="ARBA" id="ARBA00023186"/>
    </source>
</evidence>
<feature type="region of interest" description="Disordered" evidence="3">
    <location>
        <begin position="1212"/>
        <end position="1234"/>
    </location>
</feature>
<evidence type="ECO:0000259" key="4">
    <source>
        <dbReference type="PROSITE" id="PS51035"/>
    </source>
</evidence>
<feature type="region of interest" description="Disordered" evidence="3">
    <location>
        <begin position="280"/>
        <end position="481"/>
    </location>
</feature>
<feature type="coiled-coil region" evidence="2">
    <location>
        <begin position="1157"/>
        <end position="1205"/>
    </location>
</feature>
<feature type="compositionally biased region" description="Basic and acidic residues" evidence="3">
    <location>
        <begin position="356"/>
        <end position="373"/>
    </location>
</feature>
<dbReference type="CDD" id="cd23767">
    <property type="entry name" value="IQCD"/>
    <property type="match status" value="1"/>
</dbReference>
<feature type="region of interest" description="Disordered" evidence="3">
    <location>
        <begin position="223"/>
        <end position="255"/>
    </location>
</feature>
<dbReference type="PROSITE" id="PS51035">
    <property type="entry name" value="BAG"/>
    <property type="match status" value="1"/>
</dbReference>
<keyword evidence="6" id="KW-1185">Reference proteome</keyword>
<name>A0A5N5NQQ4_9ROSI</name>
<dbReference type="GO" id="GO:0051087">
    <property type="term" value="F:protein-folding chaperone binding"/>
    <property type="evidence" value="ECO:0007669"/>
    <property type="project" value="InterPro"/>
</dbReference>
<feature type="compositionally biased region" description="Basic and acidic residues" evidence="3">
    <location>
        <begin position="749"/>
        <end position="761"/>
    </location>
</feature>
<dbReference type="InterPro" id="IPR036533">
    <property type="entry name" value="BAG_dom_sf"/>
</dbReference>
<dbReference type="EMBL" id="VDCV01000002">
    <property type="protein sequence ID" value="KAB5569367.1"/>
    <property type="molecule type" value="Genomic_DNA"/>
</dbReference>
<feature type="region of interest" description="Disordered" evidence="3">
    <location>
        <begin position="749"/>
        <end position="782"/>
    </location>
</feature>
<dbReference type="Pfam" id="PF02179">
    <property type="entry name" value="BAG"/>
    <property type="match status" value="1"/>
</dbReference>
<feature type="compositionally biased region" description="Polar residues" evidence="3">
    <location>
        <begin position="315"/>
        <end position="325"/>
    </location>
</feature>
<feature type="compositionally biased region" description="Basic and acidic residues" evidence="3">
    <location>
        <begin position="1017"/>
        <end position="1042"/>
    </location>
</feature>
<dbReference type="SMART" id="SM00264">
    <property type="entry name" value="BAG"/>
    <property type="match status" value="1"/>
</dbReference>
<evidence type="ECO:0000313" key="5">
    <source>
        <dbReference type="EMBL" id="KAB5569367.1"/>
    </source>
</evidence>